<dbReference type="EMBL" id="VIEB01000008">
    <property type="protein sequence ID" value="TQE13841.1"/>
    <property type="molecule type" value="Genomic_DNA"/>
</dbReference>
<gene>
    <name evidence="2" type="ORF">C1H46_000472</name>
</gene>
<comment type="caution">
    <text evidence="2">The sequence shown here is derived from an EMBL/GenBank/DDBJ whole genome shotgun (WGS) entry which is preliminary data.</text>
</comment>
<dbReference type="Proteomes" id="UP000315295">
    <property type="component" value="Unassembled WGS sequence"/>
</dbReference>
<reference evidence="2 3" key="1">
    <citation type="journal article" date="2019" name="G3 (Bethesda)">
        <title>Sequencing of a Wild Apple (Malus baccata) Genome Unravels the Differences Between Cultivated and Wild Apple Species Regarding Disease Resistance and Cold Tolerance.</title>
        <authorList>
            <person name="Chen X."/>
        </authorList>
    </citation>
    <scope>NUCLEOTIDE SEQUENCE [LARGE SCALE GENOMIC DNA]</scope>
    <source>
        <strain evidence="3">cv. Shandingzi</strain>
        <tissue evidence="2">Leaves</tissue>
    </source>
</reference>
<protein>
    <submittedName>
        <fullName evidence="2">Uncharacterized protein</fullName>
    </submittedName>
</protein>
<evidence type="ECO:0000313" key="3">
    <source>
        <dbReference type="Proteomes" id="UP000315295"/>
    </source>
</evidence>
<accession>A0A540NS35</accession>
<name>A0A540NS35_MALBA</name>
<feature type="region of interest" description="Disordered" evidence="1">
    <location>
        <begin position="1"/>
        <end position="45"/>
    </location>
</feature>
<evidence type="ECO:0000256" key="1">
    <source>
        <dbReference type="SAM" id="MobiDB-lite"/>
    </source>
</evidence>
<organism evidence="2 3">
    <name type="scientific">Malus baccata</name>
    <name type="common">Siberian crab apple</name>
    <name type="synonym">Pyrus baccata</name>
    <dbReference type="NCBI Taxonomy" id="106549"/>
    <lineage>
        <taxon>Eukaryota</taxon>
        <taxon>Viridiplantae</taxon>
        <taxon>Streptophyta</taxon>
        <taxon>Embryophyta</taxon>
        <taxon>Tracheophyta</taxon>
        <taxon>Spermatophyta</taxon>
        <taxon>Magnoliopsida</taxon>
        <taxon>eudicotyledons</taxon>
        <taxon>Gunneridae</taxon>
        <taxon>Pentapetalae</taxon>
        <taxon>rosids</taxon>
        <taxon>fabids</taxon>
        <taxon>Rosales</taxon>
        <taxon>Rosaceae</taxon>
        <taxon>Amygdaloideae</taxon>
        <taxon>Maleae</taxon>
        <taxon>Malus</taxon>
    </lineage>
</organism>
<dbReference type="AlphaFoldDB" id="A0A540NS35"/>
<proteinExistence type="predicted"/>
<sequence>MNSFPFSSSALKPHFLPLTNTNEEHDQGHTGAPTPPFSGETSPQNHPLPPFCSGHTCDCLSLCSGYCHCSSASPTRQQGYIELEQVLHE</sequence>
<keyword evidence="3" id="KW-1185">Reference proteome</keyword>
<evidence type="ECO:0000313" key="2">
    <source>
        <dbReference type="EMBL" id="TQE13841.1"/>
    </source>
</evidence>
<feature type="compositionally biased region" description="Polar residues" evidence="1">
    <location>
        <begin position="1"/>
        <end position="10"/>
    </location>
</feature>